<evidence type="ECO:0000259" key="1">
    <source>
        <dbReference type="Pfam" id="PF12697"/>
    </source>
</evidence>
<dbReference type="Pfam" id="PF12697">
    <property type="entry name" value="Abhydrolase_6"/>
    <property type="match status" value="1"/>
</dbReference>
<dbReference type="PANTHER" id="PTHR37017">
    <property type="entry name" value="AB HYDROLASE-1 DOMAIN-CONTAINING PROTEIN-RELATED"/>
    <property type="match status" value="1"/>
</dbReference>
<dbReference type="SUPFAM" id="SSF53474">
    <property type="entry name" value="alpha/beta-Hydrolases"/>
    <property type="match status" value="1"/>
</dbReference>
<evidence type="ECO:0000313" key="2">
    <source>
        <dbReference type="EMBL" id="NMH78008.1"/>
    </source>
</evidence>
<feature type="domain" description="AB hydrolase-1" evidence="1">
    <location>
        <begin position="6"/>
        <end position="223"/>
    </location>
</feature>
<keyword evidence="3" id="KW-1185">Reference proteome</keyword>
<keyword evidence="2" id="KW-0378">Hydrolase</keyword>
<dbReference type="InterPro" id="IPR000073">
    <property type="entry name" value="AB_hydrolase_1"/>
</dbReference>
<reference evidence="2 3" key="1">
    <citation type="submission" date="2020-04" db="EMBL/GenBank/DDBJ databases">
        <authorList>
            <person name="Klaysubun C."/>
            <person name="Duangmal K."/>
            <person name="Lipun K."/>
        </authorList>
    </citation>
    <scope>NUCLEOTIDE SEQUENCE [LARGE SCALE GENOMIC DNA]</scope>
    <source>
        <strain evidence="2 3">JCM 11839</strain>
    </source>
</reference>
<comment type="caution">
    <text evidence="2">The sequence shown here is derived from an EMBL/GenBank/DDBJ whole genome shotgun (WGS) entry which is preliminary data.</text>
</comment>
<sequence>MTLPALLLVPGAWHKPAHLQHLIDELDGVDVHTVSLTSCGDDVNTLGDMFSDAAAIRAAVDAIDGPVVVLAHSYGGIPTTQALAGASNVRRIIYLAAFQLDAGESLLSSVGGSPAPWWVMHEHDGGAGDYMTVDNPADVFYGDVDAALTEQAIADLGYQRYAGKTQELTEAAWKGIPSTYILCEADNALPPFAQELFAKRAEKLLRLTTSHSPFLSQPAALAQMIKGELASV</sequence>
<dbReference type="GO" id="GO:0016787">
    <property type="term" value="F:hydrolase activity"/>
    <property type="evidence" value="ECO:0007669"/>
    <property type="project" value="UniProtKB-KW"/>
</dbReference>
<dbReference type="Proteomes" id="UP001296706">
    <property type="component" value="Unassembled WGS sequence"/>
</dbReference>
<evidence type="ECO:0000313" key="3">
    <source>
        <dbReference type="Proteomes" id="UP001296706"/>
    </source>
</evidence>
<name>A0ABX1RFK3_9PSEU</name>
<protein>
    <submittedName>
        <fullName evidence="2">Alpha/beta hydrolase</fullName>
    </submittedName>
</protein>
<dbReference type="InterPro" id="IPR029058">
    <property type="entry name" value="AB_hydrolase_fold"/>
</dbReference>
<dbReference type="RefSeq" id="WP_169396083.1">
    <property type="nucleotide sequence ID" value="NZ_BAAAJH010000018.1"/>
</dbReference>
<dbReference type="PANTHER" id="PTHR37017:SF13">
    <property type="entry name" value="AB HYDROLASE-1 DOMAIN-CONTAINING PROTEIN"/>
    <property type="match status" value="1"/>
</dbReference>
<accession>A0ABX1RFK3</accession>
<gene>
    <name evidence="2" type="ORF">HF577_13060</name>
</gene>
<dbReference type="Gene3D" id="3.40.50.1820">
    <property type="entry name" value="alpha/beta hydrolase"/>
    <property type="match status" value="1"/>
</dbReference>
<proteinExistence type="predicted"/>
<organism evidence="2 3">
    <name type="scientific">Pseudonocardia xinjiangensis</name>
    <dbReference type="NCBI Taxonomy" id="75289"/>
    <lineage>
        <taxon>Bacteria</taxon>
        <taxon>Bacillati</taxon>
        <taxon>Actinomycetota</taxon>
        <taxon>Actinomycetes</taxon>
        <taxon>Pseudonocardiales</taxon>
        <taxon>Pseudonocardiaceae</taxon>
        <taxon>Pseudonocardia</taxon>
    </lineage>
</organism>
<dbReference type="InterPro" id="IPR052897">
    <property type="entry name" value="Sec-Metab_Biosynth_Hydrolase"/>
</dbReference>
<dbReference type="EMBL" id="JAAXKY010000034">
    <property type="protein sequence ID" value="NMH78008.1"/>
    <property type="molecule type" value="Genomic_DNA"/>
</dbReference>